<keyword evidence="2" id="KW-1185">Reference proteome</keyword>
<dbReference type="PANTHER" id="PTHR46035:SF3">
    <property type="entry name" value="TRANSLOCATION PROTEIN SEC72"/>
    <property type="match status" value="1"/>
</dbReference>
<dbReference type="GeneID" id="19970236"/>
<dbReference type="HOGENOM" id="CLU_090376_2_0_1"/>
<dbReference type="OrthoDB" id="433738at2759"/>
<dbReference type="GO" id="GO:0005829">
    <property type="term" value="C:cytosol"/>
    <property type="evidence" value="ECO:0007669"/>
    <property type="project" value="TreeGrafter"/>
</dbReference>
<dbReference type="AlphaFoldDB" id="W2S6R9"/>
<name>W2S6R9_CYPE1</name>
<organism evidence="1 2">
    <name type="scientific">Cyphellophora europaea (strain CBS 101466)</name>
    <name type="common">Phialophora europaea</name>
    <dbReference type="NCBI Taxonomy" id="1220924"/>
    <lineage>
        <taxon>Eukaryota</taxon>
        <taxon>Fungi</taxon>
        <taxon>Dikarya</taxon>
        <taxon>Ascomycota</taxon>
        <taxon>Pezizomycotina</taxon>
        <taxon>Eurotiomycetes</taxon>
        <taxon>Chaetothyriomycetidae</taxon>
        <taxon>Chaetothyriales</taxon>
        <taxon>Cyphellophoraceae</taxon>
        <taxon>Cyphellophora</taxon>
    </lineage>
</organism>
<dbReference type="SUPFAM" id="SSF48452">
    <property type="entry name" value="TPR-like"/>
    <property type="match status" value="1"/>
</dbReference>
<dbReference type="RefSeq" id="XP_008715474.1">
    <property type="nucleotide sequence ID" value="XM_008717252.1"/>
</dbReference>
<dbReference type="GO" id="GO:0051879">
    <property type="term" value="F:Hsp90 protein binding"/>
    <property type="evidence" value="ECO:0007669"/>
    <property type="project" value="TreeGrafter"/>
</dbReference>
<dbReference type="InParanoid" id="W2S6R9"/>
<proteinExistence type="predicted"/>
<dbReference type="GO" id="GO:0005634">
    <property type="term" value="C:nucleus"/>
    <property type="evidence" value="ECO:0007669"/>
    <property type="project" value="TreeGrafter"/>
</dbReference>
<dbReference type="GO" id="GO:0006457">
    <property type="term" value="P:protein folding"/>
    <property type="evidence" value="ECO:0007669"/>
    <property type="project" value="TreeGrafter"/>
</dbReference>
<dbReference type="STRING" id="1220924.W2S6R9"/>
<dbReference type="eggNOG" id="ENOG502S442">
    <property type="taxonomic scope" value="Eukaryota"/>
</dbReference>
<accession>W2S6R9</accession>
<sequence length="220" mass="23973">MATTDDALETYNHLPVHIDPSTKAVSVNSSDKAVQDAVALVNDLHTQFKSLETANNIPPPPVPVNPKRTAQINKLRESAGQSAKKGNNAEAVRLLTFALDMASARPDWEPVGLKREELAICYLARAAANAELREWVDAWRDAQCSTECKKGPSQTPQGQRILGNPKAFTIGGKALLEMGRTEEAVQWLEKGVETEGTQTDDCKAMEKLLQEARAKLQAEG</sequence>
<evidence type="ECO:0000313" key="1">
    <source>
        <dbReference type="EMBL" id="ETN43738.1"/>
    </source>
</evidence>
<protein>
    <submittedName>
        <fullName evidence="1">Uncharacterized protein</fullName>
    </submittedName>
</protein>
<dbReference type="Gene3D" id="1.25.40.10">
    <property type="entry name" value="Tetratricopeptide repeat domain"/>
    <property type="match status" value="1"/>
</dbReference>
<evidence type="ECO:0000313" key="2">
    <source>
        <dbReference type="Proteomes" id="UP000030752"/>
    </source>
</evidence>
<dbReference type="EMBL" id="KB822718">
    <property type="protein sequence ID" value="ETN43738.1"/>
    <property type="molecule type" value="Genomic_DNA"/>
</dbReference>
<dbReference type="VEuPathDB" id="FungiDB:HMPREF1541_02897"/>
<dbReference type="Proteomes" id="UP000030752">
    <property type="component" value="Unassembled WGS sequence"/>
</dbReference>
<gene>
    <name evidence="1" type="ORF">HMPREF1541_02897</name>
</gene>
<reference evidence="1 2" key="1">
    <citation type="submission" date="2013-03" db="EMBL/GenBank/DDBJ databases">
        <title>The Genome Sequence of Phialophora europaea CBS 101466.</title>
        <authorList>
            <consortium name="The Broad Institute Genomics Platform"/>
            <person name="Cuomo C."/>
            <person name="de Hoog S."/>
            <person name="Gorbushina A."/>
            <person name="Walker B."/>
            <person name="Young S.K."/>
            <person name="Zeng Q."/>
            <person name="Gargeya S."/>
            <person name="Fitzgerald M."/>
            <person name="Haas B."/>
            <person name="Abouelleil A."/>
            <person name="Allen A.W."/>
            <person name="Alvarado L."/>
            <person name="Arachchi H.M."/>
            <person name="Berlin A.M."/>
            <person name="Chapman S.B."/>
            <person name="Gainer-Dewar J."/>
            <person name="Goldberg J."/>
            <person name="Griggs A."/>
            <person name="Gujja S."/>
            <person name="Hansen M."/>
            <person name="Howarth C."/>
            <person name="Imamovic A."/>
            <person name="Ireland A."/>
            <person name="Larimer J."/>
            <person name="McCowan C."/>
            <person name="Murphy C."/>
            <person name="Pearson M."/>
            <person name="Poon T.W."/>
            <person name="Priest M."/>
            <person name="Roberts A."/>
            <person name="Saif S."/>
            <person name="Shea T."/>
            <person name="Sisk P."/>
            <person name="Sykes S."/>
            <person name="Wortman J."/>
            <person name="Nusbaum C."/>
            <person name="Birren B."/>
        </authorList>
    </citation>
    <scope>NUCLEOTIDE SEQUENCE [LARGE SCALE GENOMIC DNA]</scope>
    <source>
        <strain evidence="1 2">CBS 101466</strain>
    </source>
</reference>
<dbReference type="GO" id="GO:0030544">
    <property type="term" value="F:Hsp70 protein binding"/>
    <property type="evidence" value="ECO:0007669"/>
    <property type="project" value="TreeGrafter"/>
</dbReference>
<dbReference type="InterPro" id="IPR011990">
    <property type="entry name" value="TPR-like_helical_dom_sf"/>
</dbReference>
<dbReference type="PANTHER" id="PTHR46035">
    <property type="entry name" value="TETRATRICOPEPTIDE REPEAT PROTEIN 4"/>
    <property type="match status" value="1"/>
</dbReference>